<dbReference type="EMBL" id="LR798234">
    <property type="protein sequence ID" value="CAB5212734.1"/>
    <property type="molecule type" value="Genomic_DNA"/>
</dbReference>
<sequence length="149" mass="16493">MEREALKLALEALKWSKPRKGAEITHSEAITAIKAALAQPAQEPHARDAVTWMPDTGYVFAHPKEPAQEPERETLKLALEPVKCAVRDCQNHMHEGLFVGSICFPCYTAPPQREWNAALDEAAARIGEIKGFGQATQDSFAVFIKGLKR</sequence>
<proteinExistence type="predicted"/>
<organism evidence="1">
    <name type="scientific">uncultured Caudovirales phage</name>
    <dbReference type="NCBI Taxonomy" id="2100421"/>
    <lineage>
        <taxon>Viruses</taxon>
        <taxon>Duplodnaviria</taxon>
        <taxon>Heunggongvirae</taxon>
        <taxon>Uroviricota</taxon>
        <taxon>Caudoviricetes</taxon>
        <taxon>Peduoviridae</taxon>
        <taxon>Maltschvirus</taxon>
        <taxon>Maltschvirus maltsch</taxon>
    </lineage>
</organism>
<accession>A0A6J7WG89</accession>
<gene>
    <name evidence="1" type="ORF">UFOVP189_42</name>
</gene>
<evidence type="ECO:0000313" key="1">
    <source>
        <dbReference type="EMBL" id="CAB5212734.1"/>
    </source>
</evidence>
<name>A0A6J7WG89_9CAUD</name>
<protein>
    <submittedName>
        <fullName evidence="1">Uncharacterized protein</fullName>
    </submittedName>
</protein>
<reference evidence="1" key="1">
    <citation type="submission" date="2020-05" db="EMBL/GenBank/DDBJ databases">
        <authorList>
            <person name="Chiriac C."/>
            <person name="Salcher M."/>
            <person name="Ghai R."/>
            <person name="Kavagutti S V."/>
        </authorList>
    </citation>
    <scope>NUCLEOTIDE SEQUENCE</scope>
</reference>